<proteinExistence type="predicted"/>
<protein>
    <submittedName>
        <fullName evidence="2">Uncharacterized protein</fullName>
    </submittedName>
</protein>
<feature type="transmembrane region" description="Helical" evidence="1">
    <location>
        <begin position="34"/>
        <end position="52"/>
    </location>
</feature>
<name>A0A813DMQ4_POLGL</name>
<evidence type="ECO:0000313" key="2">
    <source>
        <dbReference type="EMBL" id="CAE8587407.1"/>
    </source>
</evidence>
<keyword evidence="1" id="KW-0472">Membrane</keyword>
<dbReference type="EMBL" id="CAJNNV010002575">
    <property type="protein sequence ID" value="CAE8587407.1"/>
    <property type="molecule type" value="Genomic_DNA"/>
</dbReference>
<dbReference type="AlphaFoldDB" id="A0A813DMQ4"/>
<keyword evidence="3" id="KW-1185">Reference proteome</keyword>
<accession>A0A813DMQ4</accession>
<feature type="transmembrane region" description="Helical" evidence="1">
    <location>
        <begin position="72"/>
        <end position="95"/>
    </location>
</feature>
<sequence length="117" mass="13031">MRLQCKTWWRHLHSSLLYQSDLQQQGVNTTKERAATVMIVVTAAIVVAVSDYCDSDCCNCFECYSLRAIVPVLSPVMPFAVSIVVIVTRVIMCIVDIGMNELTQITIGAQNIHGLRD</sequence>
<keyword evidence="1" id="KW-1133">Transmembrane helix</keyword>
<gene>
    <name evidence="2" type="ORF">PGLA1383_LOCUS6245</name>
</gene>
<reference evidence="2" key="1">
    <citation type="submission" date="2021-02" db="EMBL/GenBank/DDBJ databases">
        <authorList>
            <person name="Dougan E. K."/>
            <person name="Rhodes N."/>
            <person name="Thang M."/>
            <person name="Chan C."/>
        </authorList>
    </citation>
    <scope>NUCLEOTIDE SEQUENCE</scope>
</reference>
<evidence type="ECO:0000313" key="3">
    <source>
        <dbReference type="Proteomes" id="UP000654075"/>
    </source>
</evidence>
<comment type="caution">
    <text evidence="2">The sequence shown here is derived from an EMBL/GenBank/DDBJ whole genome shotgun (WGS) entry which is preliminary data.</text>
</comment>
<keyword evidence="1" id="KW-0812">Transmembrane</keyword>
<organism evidence="2 3">
    <name type="scientific">Polarella glacialis</name>
    <name type="common">Dinoflagellate</name>
    <dbReference type="NCBI Taxonomy" id="89957"/>
    <lineage>
        <taxon>Eukaryota</taxon>
        <taxon>Sar</taxon>
        <taxon>Alveolata</taxon>
        <taxon>Dinophyceae</taxon>
        <taxon>Suessiales</taxon>
        <taxon>Suessiaceae</taxon>
        <taxon>Polarella</taxon>
    </lineage>
</organism>
<dbReference type="Proteomes" id="UP000654075">
    <property type="component" value="Unassembled WGS sequence"/>
</dbReference>
<evidence type="ECO:0000256" key="1">
    <source>
        <dbReference type="SAM" id="Phobius"/>
    </source>
</evidence>